<keyword evidence="4" id="KW-1185">Reference proteome</keyword>
<feature type="region of interest" description="Disordered" evidence="1">
    <location>
        <begin position="24"/>
        <end position="44"/>
    </location>
</feature>
<dbReference type="RefSeq" id="WP_148450822.1">
    <property type="nucleotide sequence ID" value="NZ_VSDO01000001.1"/>
</dbReference>
<comment type="caution">
    <text evidence="3">The sequence shown here is derived from an EMBL/GenBank/DDBJ whole genome shotgun (WGS) entry which is preliminary data.</text>
</comment>
<reference evidence="3 4" key="1">
    <citation type="submission" date="2019-08" db="EMBL/GenBank/DDBJ databases">
        <title>Genome sequencing of Paenibacillus faecis DSM 23593(T).</title>
        <authorList>
            <person name="Kook J.-K."/>
            <person name="Park S.-N."/>
            <person name="Lim Y.K."/>
        </authorList>
    </citation>
    <scope>NUCLEOTIDE SEQUENCE [LARGE SCALE GENOMIC DNA]</scope>
    <source>
        <strain evidence="3 4">DSM 23593</strain>
    </source>
</reference>
<proteinExistence type="predicted"/>
<feature type="chain" id="PRO_5038874361" evidence="2">
    <location>
        <begin position="20"/>
        <end position="238"/>
    </location>
</feature>
<protein>
    <submittedName>
        <fullName evidence="3">Uncharacterized protein</fullName>
    </submittedName>
</protein>
<gene>
    <name evidence="3" type="ORF">FRY98_06210</name>
</gene>
<dbReference type="OrthoDB" id="2467186at2"/>
<dbReference type="Proteomes" id="UP000325218">
    <property type="component" value="Unassembled WGS sequence"/>
</dbReference>
<dbReference type="EMBL" id="VSDO01000001">
    <property type="protein sequence ID" value="TYA15232.1"/>
    <property type="molecule type" value="Genomic_DNA"/>
</dbReference>
<name>A0A5D0CYW3_9BACL</name>
<keyword evidence="2" id="KW-0732">Signal</keyword>
<accession>A0A5D0CYW3</accession>
<dbReference type="PROSITE" id="PS51257">
    <property type="entry name" value="PROKAR_LIPOPROTEIN"/>
    <property type="match status" value="1"/>
</dbReference>
<sequence>MKKLLSLFLVITLAVALSACGGNNKSNSAPKSNVDSGTVSENQEEIEKLKAEAEKLKQELAEKEEAEKKEQETIAAQEAAAKEQEKVAAAEVMNQIALYYSGAELDEKSYNYIVDHSNLFPAGTVELKKEAESLVDSNVTSRHIFKNISPYLEKMIKVSGDIVQIEEEETDFGTVSEIHIIDDNNNSVIGIYLGSTGDILDGDYVTMRGVPTVVYSFDNIGGGTTNAVLLAASTIQKQ</sequence>
<dbReference type="AlphaFoldDB" id="A0A5D0CYW3"/>
<evidence type="ECO:0000256" key="1">
    <source>
        <dbReference type="SAM" id="MobiDB-lite"/>
    </source>
</evidence>
<organism evidence="3 4">
    <name type="scientific">Paenibacillus faecis</name>
    <dbReference type="NCBI Taxonomy" id="862114"/>
    <lineage>
        <taxon>Bacteria</taxon>
        <taxon>Bacillati</taxon>
        <taxon>Bacillota</taxon>
        <taxon>Bacilli</taxon>
        <taxon>Bacillales</taxon>
        <taxon>Paenibacillaceae</taxon>
        <taxon>Paenibacillus</taxon>
    </lineage>
</organism>
<evidence type="ECO:0000256" key="2">
    <source>
        <dbReference type="SAM" id="SignalP"/>
    </source>
</evidence>
<feature type="compositionally biased region" description="Polar residues" evidence="1">
    <location>
        <begin position="24"/>
        <end position="41"/>
    </location>
</feature>
<feature type="signal peptide" evidence="2">
    <location>
        <begin position="1"/>
        <end position="19"/>
    </location>
</feature>
<evidence type="ECO:0000313" key="4">
    <source>
        <dbReference type="Proteomes" id="UP000325218"/>
    </source>
</evidence>
<evidence type="ECO:0000313" key="3">
    <source>
        <dbReference type="EMBL" id="TYA15232.1"/>
    </source>
</evidence>